<comment type="caution">
    <text evidence="9">The sequence shown here is derived from an EMBL/GenBank/DDBJ whole genome shotgun (WGS) entry which is preliminary data.</text>
</comment>
<dbReference type="InterPro" id="IPR002781">
    <property type="entry name" value="TM_pro_TauE-like"/>
</dbReference>
<dbReference type="InterPro" id="IPR052017">
    <property type="entry name" value="TSUP"/>
</dbReference>
<protein>
    <recommendedName>
        <fullName evidence="8">Probable membrane transporter protein</fullName>
    </recommendedName>
</protein>
<keyword evidence="3" id="KW-0813">Transport</keyword>
<dbReference type="AlphaFoldDB" id="A0A512DPL4"/>
<dbReference type="RefSeq" id="WP_044433441.1">
    <property type="nucleotide sequence ID" value="NZ_BJYZ01000011.1"/>
</dbReference>
<dbReference type="EMBL" id="BJYZ01000011">
    <property type="protein sequence ID" value="GEO38419.1"/>
    <property type="molecule type" value="Genomic_DNA"/>
</dbReference>
<evidence type="ECO:0000313" key="10">
    <source>
        <dbReference type="Proteomes" id="UP000321523"/>
    </source>
</evidence>
<dbReference type="Proteomes" id="UP000321523">
    <property type="component" value="Unassembled WGS sequence"/>
</dbReference>
<dbReference type="GO" id="GO:0005886">
    <property type="term" value="C:plasma membrane"/>
    <property type="evidence" value="ECO:0007669"/>
    <property type="project" value="UniProtKB-SubCell"/>
</dbReference>
<organism evidence="9 10">
    <name type="scientific">Skermanella aerolata</name>
    <dbReference type="NCBI Taxonomy" id="393310"/>
    <lineage>
        <taxon>Bacteria</taxon>
        <taxon>Pseudomonadati</taxon>
        <taxon>Pseudomonadota</taxon>
        <taxon>Alphaproteobacteria</taxon>
        <taxon>Rhodospirillales</taxon>
        <taxon>Azospirillaceae</taxon>
        <taxon>Skermanella</taxon>
    </lineage>
</organism>
<comment type="subcellular location">
    <subcellularLocation>
        <location evidence="1 8">Cell membrane</location>
        <topology evidence="1 8">Multi-pass membrane protein</topology>
    </subcellularLocation>
</comment>
<dbReference type="OrthoDB" id="7028171at2"/>
<feature type="transmembrane region" description="Helical" evidence="8">
    <location>
        <begin position="228"/>
        <end position="246"/>
    </location>
</feature>
<keyword evidence="5 8" id="KW-0812">Transmembrane</keyword>
<name>A0A512DPL4_9PROT</name>
<keyword evidence="6 8" id="KW-1133">Transmembrane helix</keyword>
<feature type="transmembrane region" description="Helical" evidence="8">
    <location>
        <begin position="45"/>
        <end position="63"/>
    </location>
</feature>
<reference evidence="9 10" key="1">
    <citation type="submission" date="2019-07" db="EMBL/GenBank/DDBJ databases">
        <title>Whole genome shotgun sequence of Skermanella aerolata NBRC 106429.</title>
        <authorList>
            <person name="Hosoyama A."/>
            <person name="Uohara A."/>
            <person name="Ohji S."/>
            <person name="Ichikawa N."/>
        </authorList>
    </citation>
    <scope>NUCLEOTIDE SEQUENCE [LARGE SCALE GENOMIC DNA]</scope>
    <source>
        <strain evidence="9 10">NBRC 106429</strain>
    </source>
</reference>
<dbReference type="Pfam" id="PF01925">
    <property type="entry name" value="TauE"/>
    <property type="match status" value="1"/>
</dbReference>
<evidence type="ECO:0000256" key="4">
    <source>
        <dbReference type="ARBA" id="ARBA00022475"/>
    </source>
</evidence>
<dbReference type="PANTHER" id="PTHR30269:SF37">
    <property type="entry name" value="MEMBRANE TRANSPORTER PROTEIN"/>
    <property type="match status" value="1"/>
</dbReference>
<keyword evidence="4 8" id="KW-1003">Cell membrane</keyword>
<evidence type="ECO:0000256" key="1">
    <source>
        <dbReference type="ARBA" id="ARBA00004651"/>
    </source>
</evidence>
<evidence type="ECO:0000256" key="5">
    <source>
        <dbReference type="ARBA" id="ARBA00022692"/>
    </source>
</evidence>
<evidence type="ECO:0000256" key="6">
    <source>
        <dbReference type="ARBA" id="ARBA00022989"/>
    </source>
</evidence>
<keyword evidence="7 8" id="KW-0472">Membrane</keyword>
<proteinExistence type="inferred from homology"/>
<evidence type="ECO:0000313" key="9">
    <source>
        <dbReference type="EMBL" id="GEO38419.1"/>
    </source>
</evidence>
<gene>
    <name evidence="9" type="ORF">SAE02_25670</name>
</gene>
<feature type="transmembrane region" description="Helical" evidence="8">
    <location>
        <begin position="168"/>
        <end position="191"/>
    </location>
</feature>
<evidence type="ECO:0000256" key="2">
    <source>
        <dbReference type="ARBA" id="ARBA00009142"/>
    </source>
</evidence>
<feature type="transmembrane region" description="Helical" evidence="8">
    <location>
        <begin position="203"/>
        <end position="221"/>
    </location>
</feature>
<feature type="transmembrane region" description="Helical" evidence="8">
    <location>
        <begin position="75"/>
        <end position="92"/>
    </location>
</feature>
<evidence type="ECO:0000256" key="7">
    <source>
        <dbReference type="ARBA" id="ARBA00023136"/>
    </source>
</evidence>
<feature type="transmembrane region" description="Helical" evidence="8">
    <location>
        <begin position="6"/>
        <end position="33"/>
    </location>
</feature>
<keyword evidence="10" id="KW-1185">Reference proteome</keyword>
<accession>A0A512DPL4</accession>
<feature type="transmembrane region" description="Helical" evidence="8">
    <location>
        <begin position="136"/>
        <end position="161"/>
    </location>
</feature>
<comment type="similarity">
    <text evidence="2 8">Belongs to the 4-toluene sulfonate uptake permease (TSUP) (TC 2.A.102) family.</text>
</comment>
<evidence type="ECO:0000256" key="3">
    <source>
        <dbReference type="ARBA" id="ARBA00022448"/>
    </source>
</evidence>
<evidence type="ECO:0000256" key="8">
    <source>
        <dbReference type="RuleBase" id="RU363041"/>
    </source>
</evidence>
<sequence length="255" mass="27407">MITDAVFYAIAIPAVLLSGISKGGLSGLGALAVPMMALVISPAQAAGLMLPILCLMDLFGLWAYRKTWSRSQMRVLLPGSLMGIGIGVLAFGHLNDDAVRVLIGLIAVLFSINQWLKPLLQQQLLEASPPSGAKGLFWSGVAGFTSFVAHAGGPPVLIYLLPLRMEKMLLAGTTVMFFGVVNYVKLIPYFWLGQLNMANVSTSLALAPLAPIGIWMGVWLTKRVSEKLFYRVSFFMLFLAGVKLLYDGMTGLGAI</sequence>
<dbReference type="PANTHER" id="PTHR30269">
    <property type="entry name" value="TRANSMEMBRANE PROTEIN YFCA"/>
    <property type="match status" value="1"/>
</dbReference>